<sequence>MQVNSGKTSPPRLVRPPTRSLTAAAVTGPVALVVDAAVPVPPVSLVLVTAVVVSELEADGAELTNADPVAEGPVLGVCPELAEVLEELKADEVPEVWVPEAEVTDAEPEAPDDEEADSEEADSEEADSEAEDELEEEVDSGAEDELEREELPDGEMMLVD</sequence>
<proteinExistence type="predicted"/>
<feature type="region of interest" description="Disordered" evidence="1">
    <location>
        <begin position="92"/>
        <end position="160"/>
    </location>
</feature>
<name>A0ABR1PR92_DIAER</name>
<organism evidence="2 3">
    <name type="scientific">Diaporthe eres</name>
    <name type="common">Phomopsis oblonga</name>
    <dbReference type="NCBI Taxonomy" id="83184"/>
    <lineage>
        <taxon>Eukaryota</taxon>
        <taxon>Fungi</taxon>
        <taxon>Dikarya</taxon>
        <taxon>Ascomycota</taxon>
        <taxon>Pezizomycotina</taxon>
        <taxon>Sordariomycetes</taxon>
        <taxon>Sordariomycetidae</taxon>
        <taxon>Diaporthales</taxon>
        <taxon>Diaporthaceae</taxon>
        <taxon>Diaporthe</taxon>
        <taxon>Diaporthe eres species complex</taxon>
    </lineage>
</organism>
<evidence type="ECO:0000313" key="3">
    <source>
        <dbReference type="Proteomes" id="UP001430848"/>
    </source>
</evidence>
<keyword evidence="3" id="KW-1185">Reference proteome</keyword>
<comment type="caution">
    <text evidence="2">The sequence shown here is derived from an EMBL/GenBank/DDBJ whole genome shotgun (WGS) entry which is preliminary data.</text>
</comment>
<dbReference type="EMBL" id="JAKNSF020000001">
    <property type="protein sequence ID" value="KAK7743050.1"/>
    <property type="molecule type" value="Genomic_DNA"/>
</dbReference>
<dbReference type="Proteomes" id="UP001430848">
    <property type="component" value="Unassembled WGS sequence"/>
</dbReference>
<protein>
    <submittedName>
        <fullName evidence="2">Uncharacterized protein</fullName>
    </submittedName>
</protein>
<evidence type="ECO:0000256" key="1">
    <source>
        <dbReference type="SAM" id="MobiDB-lite"/>
    </source>
</evidence>
<reference evidence="2 3" key="1">
    <citation type="submission" date="2024-02" db="EMBL/GenBank/DDBJ databases">
        <title>De novo assembly and annotation of 12 fungi associated with fruit tree decline syndrome in Ontario, Canada.</title>
        <authorList>
            <person name="Sulman M."/>
            <person name="Ellouze W."/>
            <person name="Ilyukhin E."/>
        </authorList>
    </citation>
    <scope>NUCLEOTIDE SEQUENCE [LARGE SCALE GENOMIC DNA]</scope>
    <source>
        <strain evidence="2 3">M169</strain>
    </source>
</reference>
<evidence type="ECO:0000313" key="2">
    <source>
        <dbReference type="EMBL" id="KAK7743050.1"/>
    </source>
</evidence>
<gene>
    <name evidence="2" type="ORF">SLS63_000619</name>
</gene>
<accession>A0ABR1PR92</accession>
<feature type="compositionally biased region" description="Acidic residues" evidence="1">
    <location>
        <begin position="102"/>
        <end position="153"/>
    </location>
</feature>